<comment type="caution">
    <text evidence="3">The sequence shown here is derived from an EMBL/GenBank/DDBJ whole genome shotgun (WGS) entry which is preliminary data.</text>
</comment>
<organism evidence="3 4">
    <name type="scientific">Lactiplantibacillus nangangensis</name>
    <dbReference type="NCBI Taxonomy" id="2559917"/>
    <lineage>
        <taxon>Bacteria</taxon>
        <taxon>Bacillati</taxon>
        <taxon>Bacillota</taxon>
        <taxon>Bacilli</taxon>
        <taxon>Lactobacillales</taxon>
        <taxon>Lactobacillaceae</taxon>
        <taxon>Lactiplantibacillus</taxon>
    </lineage>
</organism>
<dbReference type="SUPFAM" id="SSF64182">
    <property type="entry name" value="DHH phosphoesterases"/>
    <property type="match status" value="1"/>
</dbReference>
<dbReference type="Pfam" id="PF01368">
    <property type="entry name" value="DHH"/>
    <property type="match status" value="1"/>
</dbReference>
<evidence type="ECO:0000313" key="3">
    <source>
        <dbReference type="EMBL" id="MFC6201510.1"/>
    </source>
</evidence>
<dbReference type="InterPro" id="IPR051319">
    <property type="entry name" value="Oligoribo/pAp-PDE_c-di-AMP_PDE"/>
</dbReference>
<dbReference type="Gene3D" id="3.10.310.30">
    <property type="match status" value="1"/>
</dbReference>
<dbReference type="InterPro" id="IPR003156">
    <property type="entry name" value="DHHA1_dom"/>
</dbReference>
<evidence type="ECO:0000259" key="1">
    <source>
        <dbReference type="Pfam" id="PF01368"/>
    </source>
</evidence>
<dbReference type="Proteomes" id="UP001596171">
    <property type="component" value="Unassembled WGS sequence"/>
</dbReference>
<dbReference type="GO" id="GO:0008441">
    <property type="term" value="F:3'(2'),5'-bisphosphate nucleotidase activity"/>
    <property type="evidence" value="ECO:0007669"/>
    <property type="project" value="UniProtKB-EC"/>
</dbReference>
<evidence type="ECO:0000259" key="2">
    <source>
        <dbReference type="Pfam" id="PF02272"/>
    </source>
</evidence>
<protein>
    <submittedName>
        <fullName evidence="3">Bifunctional oligoribonuclease/PAP phosphatase NrnA</fullName>
        <ecNumber evidence="3">3.1.3.7</ecNumber>
    </submittedName>
</protein>
<dbReference type="EC" id="3.1.3.7" evidence="3"/>
<dbReference type="Pfam" id="PF02272">
    <property type="entry name" value="DHHA1"/>
    <property type="match status" value="1"/>
</dbReference>
<dbReference type="Gene3D" id="3.90.1640.10">
    <property type="entry name" value="inorganic pyrophosphatase (n-terminal core)"/>
    <property type="match status" value="1"/>
</dbReference>
<dbReference type="InterPro" id="IPR038763">
    <property type="entry name" value="DHH_sf"/>
</dbReference>
<dbReference type="RefSeq" id="WP_137615155.1">
    <property type="nucleotide sequence ID" value="NZ_BJDI01000002.1"/>
</dbReference>
<keyword evidence="4" id="KW-1185">Reference proteome</keyword>
<name>A0ABW1SIU6_9LACO</name>
<feature type="domain" description="DDH" evidence="1">
    <location>
        <begin position="16"/>
        <end position="153"/>
    </location>
</feature>
<proteinExistence type="predicted"/>
<dbReference type="PANTHER" id="PTHR47618:SF1">
    <property type="entry name" value="BIFUNCTIONAL OLIGORIBONUCLEASE AND PAP PHOSPHATASE NRNA"/>
    <property type="match status" value="1"/>
</dbReference>
<feature type="domain" description="DHHA1" evidence="2">
    <location>
        <begin position="240"/>
        <end position="308"/>
    </location>
</feature>
<gene>
    <name evidence="3" type="ORF">ACFP1L_06450</name>
</gene>
<dbReference type="PANTHER" id="PTHR47618">
    <property type="entry name" value="BIFUNCTIONAL OLIGORIBONUCLEASE AND PAP PHOSPHATASE NRNA"/>
    <property type="match status" value="1"/>
</dbReference>
<accession>A0ABW1SIU6</accession>
<dbReference type="InterPro" id="IPR001667">
    <property type="entry name" value="DDH_dom"/>
</dbReference>
<keyword evidence="3" id="KW-0378">Hydrolase</keyword>
<dbReference type="EMBL" id="JBHSSE010000016">
    <property type="protein sequence ID" value="MFC6201510.1"/>
    <property type="molecule type" value="Genomic_DNA"/>
</dbReference>
<evidence type="ECO:0000313" key="4">
    <source>
        <dbReference type="Proteomes" id="UP001596171"/>
    </source>
</evidence>
<sequence>MQPTKLIAAIEPHQRLFIYRHTAPDPDAIGSQYGLALILKKAWPNKVIIPVGAVPTPLNWLGDPETLPQSVAPTASDLAIVVDCANQSRIAGELPAGMTVYKIDHHPNREPFGTWNWVDESYSSCAEMIYALTTLVPAKLKMTPAAATALYAGLIGDTVRFSIPGTTTRTLKIAAALASHGVDIAAVSYQEMAITPAVGRLTSYVLQQLQVSPTGLAHIVLSQAKLHQLGVSEAETDAIKALPGSLTTVQVWVIFIERATGDYRVHFRSKRRPIDSVARAFNGGGHSLASGAFVPDLATVQQVIARLETED</sequence>
<reference evidence="4" key="1">
    <citation type="journal article" date="2019" name="Int. J. Syst. Evol. Microbiol.">
        <title>The Global Catalogue of Microorganisms (GCM) 10K type strain sequencing project: providing services to taxonomists for standard genome sequencing and annotation.</title>
        <authorList>
            <consortium name="The Broad Institute Genomics Platform"/>
            <consortium name="The Broad Institute Genome Sequencing Center for Infectious Disease"/>
            <person name="Wu L."/>
            <person name="Ma J."/>
        </authorList>
    </citation>
    <scope>NUCLEOTIDE SEQUENCE [LARGE SCALE GENOMIC DNA]</scope>
    <source>
        <strain evidence="4">CCM 8930</strain>
    </source>
</reference>